<dbReference type="EMBL" id="BQNB010019442">
    <property type="protein sequence ID" value="GJT85351.1"/>
    <property type="molecule type" value="Genomic_DNA"/>
</dbReference>
<protein>
    <submittedName>
        <fullName evidence="3">Pentatricopeptide repeat-containing protein</fullName>
    </submittedName>
</protein>
<dbReference type="InterPro" id="IPR044578">
    <property type="entry name" value="BIR6-like"/>
</dbReference>
<dbReference type="NCBIfam" id="TIGR00756">
    <property type="entry name" value="PPR"/>
    <property type="match status" value="2"/>
</dbReference>
<dbReference type="Pfam" id="PF01535">
    <property type="entry name" value="PPR"/>
    <property type="match status" value="3"/>
</dbReference>
<dbReference type="InterPro" id="IPR002885">
    <property type="entry name" value="PPR_rpt"/>
</dbReference>
<reference evidence="3" key="1">
    <citation type="journal article" date="2022" name="Int. J. Mol. Sci.">
        <title>Draft Genome of Tanacetum Coccineum: Genomic Comparison of Closely Related Tanacetum-Family Plants.</title>
        <authorList>
            <person name="Yamashiro T."/>
            <person name="Shiraishi A."/>
            <person name="Nakayama K."/>
            <person name="Satake H."/>
        </authorList>
    </citation>
    <scope>NUCLEOTIDE SEQUENCE</scope>
</reference>
<dbReference type="SUPFAM" id="SSF48452">
    <property type="entry name" value="TPR-like"/>
    <property type="match status" value="1"/>
</dbReference>
<dbReference type="PANTHER" id="PTHR47003:SF3">
    <property type="entry name" value="SMALL RIBOSOMAL SUBUNIT PROTEIN MS81 (RPPR8)"/>
    <property type="match status" value="1"/>
</dbReference>
<dbReference type="Gene3D" id="1.25.40.10">
    <property type="entry name" value="Tetratricopeptide repeat domain"/>
    <property type="match status" value="3"/>
</dbReference>
<keyword evidence="4" id="KW-1185">Reference proteome</keyword>
<feature type="repeat" description="PPR" evidence="2">
    <location>
        <begin position="381"/>
        <end position="415"/>
    </location>
</feature>
<evidence type="ECO:0000256" key="1">
    <source>
        <dbReference type="ARBA" id="ARBA00022737"/>
    </source>
</evidence>
<gene>
    <name evidence="3" type="ORF">Tco_1067068</name>
</gene>
<accession>A0ABQ5HBU8</accession>
<dbReference type="PROSITE" id="PS51375">
    <property type="entry name" value="PPR"/>
    <property type="match status" value="3"/>
</dbReference>
<proteinExistence type="predicted"/>
<keyword evidence="1" id="KW-0677">Repeat</keyword>
<comment type="caution">
    <text evidence="3">The sequence shown here is derived from an EMBL/GenBank/DDBJ whole genome shotgun (WGS) entry which is preliminary data.</text>
</comment>
<evidence type="ECO:0000256" key="2">
    <source>
        <dbReference type="PROSITE-ProRule" id="PRU00708"/>
    </source>
</evidence>
<dbReference type="Proteomes" id="UP001151760">
    <property type="component" value="Unassembled WGS sequence"/>
</dbReference>
<feature type="repeat" description="PPR" evidence="2">
    <location>
        <begin position="132"/>
        <end position="166"/>
    </location>
</feature>
<organism evidence="3 4">
    <name type="scientific">Tanacetum coccineum</name>
    <dbReference type="NCBI Taxonomy" id="301880"/>
    <lineage>
        <taxon>Eukaryota</taxon>
        <taxon>Viridiplantae</taxon>
        <taxon>Streptophyta</taxon>
        <taxon>Embryophyta</taxon>
        <taxon>Tracheophyta</taxon>
        <taxon>Spermatophyta</taxon>
        <taxon>Magnoliopsida</taxon>
        <taxon>eudicotyledons</taxon>
        <taxon>Gunneridae</taxon>
        <taxon>Pentapetalae</taxon>
        <taxon>asterids</taxon>
        <taxon>campanulids</taxon>
        <taxon>Asterales</taxon>
        <taxon>Asteraceae</taxon>
        <taxon>Asteroideae</taxon>
        <taxon>Anthemideae</taxon>
        <taxon>Anthemidinae</taxon>
        <taxon>Tanacetum</taxon>
    </lineage>
</organism>
<reference evidence="3" key="2">
    <citation type="submission" date="2022-01" db="EMBL/GenBank/DDBJ databases">
        <authorList>
            <person name="Yamashiro T."/>
            <person name="Shiraishi A."/>
            <person name="Satake H."/>
            <person name="Nakayama K."/>
        </authorList>
    </citation>
    <scope>NUCLEOTIDE SEQUENCE</scope>
</reference>
<evidence type="ECO:0000313" key="3">
    <source>
        <dbReference type="EMBL" id="GJT85351.1"/>
    </source>
</evidence>
<feature type="repeat" description="PPR" evidence="2">
    <location>
        <begin position="309"/>
        <end position="343"/>
    </location>
</feature>
<sequence length="505" mass="56373">MLGGYGLVNEFWELVDVMAKRGYGVKKGASVRAMEKFVDMGLDGDVEKLKALFKLGSGDGVGDVSVERVGARVSKVVRGEPWGEAVEKKLLDMGVVFTSVLVKLVLENLGTDGNKAVIFFRWVEESGLFKHDEATYNALVRELGREEYVDKFWRVLGEMKDAGFEMEKGCYVLVLRQFVKKRMLKDAVDLYEVAMGGKVKPSLQDCSYLLRKIVTSSELDMELFSKVLRVYKESGNKFSSSDLNTVLKSLTSVGRYAECNKILRAMEDVGFYPDEKMQGKIGFQLSKDGKTEEASEFVDFVEGSGNVPSYKTYESLIDGYCISGHLDKAADCFQKLLKDERASSAGYALETLTNVYCSKGKADEAYRLLLAAVSDNNVKPWHTTYKLLITKLLEQGLFNEATDLFGPMKADGYPPYLNPFVKYVSKTGTTDETLAFLSKMTDKRVPSINVYTRVFKAYFKAGRHSEAQDFLSKCPGFIKNQVDVLNLFYSMKRAKDTAASTPVAA</sequence>
<dbReference type="PANTHER" id="PTHR47003">
    <property type="entry name" value="OS01G0970900 PROTEIN"/>
    <property type="match status" value="1"/>
</dbReference>
<name>A0ABQ5HBU8_9ASTR</name>
<evidence type="ECO:0000313" key="4">
    <source>
        <dbReference type="Proteomes" id="UP001151760"/>
    </source>
</evidence>
<dbReference type="InterPro" id="IPR011990">
    <property type="entry name" value="TPR-like_helical_dom_sf"/>
</dbReference>